<dbReference type="InterPro" id="IPR001375">
    <property type="entry name" value="Peptidase_S9_cat"/>
</dbReference>
<dbReference type="SUPFAM" id="SSF82171">
    <property type="entry name" value="DPP6 N-terminal domain-like"/>
    <property type="match status" value="1"/>
</dbReference>
<sequence>MESAATEKPDFPRQFARTRRFTLGAPCAFTVAPDGTRVLFLRSTSGTDPVSRLWVHEDGAERVLADPMVLNGEGPVPEEERVRRERARESSDGIVAYACDRHARVVAFSLGGALWVVTPGGSLPQRVPTAGPVVDPRPSPDGSRIAYVSRGALRVVEIDGAGDRALAVPESADVTYGLADHTAAESIGRHRGYWWAPDGTALLVARVDHGPVQLWYQSDPARPERPPRAFRYPAAGTANAVTTLRVLPLSGEPVRVRLPAAADAEGRPAGEWTDPAFEYVTGVAWDAHGPLAAVLTRDQRTEYVCALDPHTGAAEVLHRRHDAHWVTALPGTPARTASGALIVHRAVGDADGLEVDGAAVTPRGLHVREVLGTVGERVLCAASEDPEETHVWSYEAGRGCERISEGPGLHTAVPGPGTLLVLQTRTPDGDTVRLMREDRFHGDRLREDRLREDRLRAGVRREEPPREDVPREDPPRENPPRAGVPRVDPPRAGVHHAGVQVGRIESVAARPVVRHAPVQLRLSKRELRGRLFLPRGYEPGCGRLPVLLSPYSGPGVQLVVRAPSWPSAVCQWFADQGFAVLVTDGRGTPGRGRAWERAVHGDQLTPVLDDQVDALHAAAERHPYLDLGRVAIRGWSFGGYLAAGAVLLRPDVFHAAVAGAATADQRLYDTYWKERFLGHPGVRPDLYDAASLPTHAHRLTRPLLLVHGLADDNVVVAHMLRFSAALLAAGRPHAVLPLATATHGANGEGVADMLLRHELAFLRTSLNARVTSAGRPVRPLDFTARALER</sequence>
<dbReference type="SUPFAM" id="SSF53474">
    <property type="entry name" value="alpha/beta-Hydrolases"/>
    <property type="match status" value="1"/>
</dbReference>
<feature type="compositionally biased region" description="Basic and acidic residues" evidence="1">
    <location>
        <begin position="456"/>
        <end position="479"/>
    </location>
</feature>
<dbReference type="Pfam" id="PF00326">
    <property type="entry name" value="Peptidase_S9"/>
    <property type="match status" value="1"/>
</dbReference>
<dbReference type="InterPro" id="IPR029058">
    <property type="entry name" value="AB_hydrolase_fold"/>
</dbReference>
<dbReference type="Proteomes" id="UP001224661">
    <property type="component" value="Unassembled WGS sequence"/>
</dbReference>
<keyword evidence="5" id="KW-1185">Reference proteome</keyword>
<evidence type="ECO:0000259" key="2">
    <source>
        <dbReference type="Pfam" id="PF00326"/>
    </source>
</evidence>
<dbReference type="PANTHER" id="PTHR11731">
    <property type="entry name" value="PROTEASE FAMILY S9B,C DIPEPTIDYL-PEPTIDASE IV-RELATED"/>
    <property type="match status" value="1"/>
</dbReference>
<reference evidence="4 5" key="1">
    <citation type="submission" date="2023-05" db="EMBL/GenBank/DDBJ databases">
        <title>Draft genome sequence of Streptomyces sp. B-S-A8 isolated from a cave soil in Thailand.</title>
        <authorList>
            <person name="Chamroensaksri N."/>
            <person name="Muangham S."/>
        </authorList>
    </citation>
    <scope>NUCLEOTIDE SEQUENCE [LARGE SCALE GENOMIC DNA]</scope>
    <source>
        <strain evidence="4 5">B-S-A8</strain>
    </source>
</reference>
<feature type="domain" description="Dipeptidylpeptidase IV N-terminal" evidence="3">
    <location>
        <begin position="129"/>
        <end position="327"/>
    </location>
</feature>
<comment type="caution">
    <text evidence="4">The sequence shown here is derived from an EMBL/GenBank/DDBJ whole genome shotgun (WGS) entry which is preliminary data.</text>
</comment>
<feature type="region of interest" description="Disordered" evidence="1">
    <location>
        <begin position="456"/>
        <end position="493"/>
    </location>
</feature>
<dbReference type="Gene3D" id="3.40.50.1820">
    <property type="entry name" value="alpha/beta hydrolase"/>
    <property type="match status" value="1"/>
</dbReference>
<feature type="domain" description="Peptidase S9 prolyl oligopeptidase catalytic" evidence="2">
    <location>
        <begin position="568"/>
        <end position="767"/>
    </location>
</feature>
<dbReference type="InterPro" id="IPR002469">
    <property type="entry name" value="Peptidase_S9B_N"/>
</dbReference>
<evidence type="ECO:0000256" key="1">
    <source>
        <dbReference type="SAM" id="MobiDB-lite"/>
    </source>
</evidence>
<organism evidence="4 5">
    <name type="scientific">Streptomyces solicavernae</name>
    <dbReference type="NCBI Taxonomy" id="3043614"/>
    <lineage>
        <taxon>Bacteria</taxon>
        <taxon>Bacillati</taxon>
        <taxon>Actinomycetota</taxon>
        <taxon>Actinomycetes</taxon>
        <taxon>Kitasatosporales</taxon>
        <taxon>Streptomycetaceae</taxon>
        <taxon>Streptomyces</taxon>
    </lineage>
</organism>
<protein>
    <submittedName>
        <fullName evidence="4">Prolyl oligopeptidase family serine peptidase</fullName>
    </submittedName>
</protein>
<dbReference type="Gene3D" id="2.140.10.30">
    <property type="entry name" value="Dipeptidylpeptidase IV, N-terminal domain"/>
    <property type="match status" value="1"/>
</dbReference>
<evidence type="ECO:0000313" key="4">
    <source>
        <dbReference type="EMBL" id="MDI3388110.1"/>
    </source>
</evidence>
<dbReference type="RefSeq" id="WP_282514562.1">
    <property type="nucleotide sequence ID" value="NZ_JASCIR010000014.1"/>
</dbReference>
<evidence type="ECO:0000259" key="3">
    <source>
        <dbReference type="Pfam" id="PF00930"/>
    </source>
</evidence>
<dbReference type="PANTHER" id="PTHR11731:SF193">
    <property type="entry name" value="DIPEPTIDYL PEPTIDASE 9"/>
    <property type="match status" value="1"/>
</dbReference>
<evidence type="ECO:0000313" key="5">
    <source>
        <dbReference type="Proteomes" id="UP001224661"/>
    </source>
</evidence>
<dbReference type="Pfam" id="PF00930">
    <property type="entry name" value="DPPIV_N"/>
    <property type="match status" value="1"/>
</dbReference>
<gene>
    <name evidence="4" type="ORF">QIS99_18160</name>
</gene>
<dbReference type="EMBL" id="JASCIR010000014">
    <property type="protein sequence ID" value="MDI3388110.1"/>
    <property type="molecule type" value="Genomic_DNA"/>
</dbReference>
<dbReference type="InterPro" id="IPR050278">
    <property type="entry name" value="Serine_Prot_S9B/DPPIV"/>
</dbReference>
<accession>A0ABT6RUW0</accession>
<name>A0ABT6RUW0_9ACTN</name>
<proteinExistence type="predicted"/>